<proteinExistence type="predicted"/>
<evidence type="ECO:0000313" key="2">
    <source>
        <dbReference type="Proteomes" id="UP000223913"/>
    </source>
</evidence>
<evidence type="ECO:0008006" key="3">
    <source>
        <dbReference type="Google" id="ProtNLM"/>
    </source>
</evidence>
<dbReference type="EMBL" id="PDUD01000019">
    <property type="protein sequence ID" value="PHN05987.1"/>
    <property type="molecule type" value="Genomic_DNA"/>
</dbReference>
<dbReference type="AlphaFoldDB" id="A0A2D0NBX4"/>
<sequence length="154" mass="17144">MLFGTPASAQFTTSSVFLEVGGAAPYYSLNYARTVFTGRYWSGQFRVGAGVLEQTLAVPLGFTLLGGRKDHHPELTMAITPVSEGLRFWDRDQSDFKVDLVLGLCYRFQPARGRFHVSVGGFPYIRLDPTPTRLSEKKPSLGFWPGFSVGRLFK</sequence>
<protein>
    <recommendedName>
        <fullName evidence="3">Outer membrane protein beta-barrel domain-containing protein</fullName>
    </recommendedName>
</protein>
<reference evidence="1 2" key="1">
    <citation type="submission" date="2017-10" db="EMBL/GenBank/DDBJ databases">
        <title>The draft genome sequence of Lewinella nigricans NBRC 102662.</title>
        <authorList>
            <person name="Wang K."/>
        </authorList>
    </citation>
    <scope>NUCLEOTIDE SEQUENCE [LARGE SCALE GENOMIC DNA]</scope>
    <source>
        <strain evidence="1 2">NBRC 102662</strain>
    </source>
</reference>
<keyword evidence="2" id="KW-1185">Reference proteome</keyword>
<gene>
    <name evidence="1" type="ORF">CRP01_13525</name>
</gene>
<dbReference type="Proteomes" id="UP000223913">
    <property type="component" value="Unassembled WGS sequence"/>
</dbReference>
<comment type="caution">
    <text evidence="1">The sequence shown here is derived from an EMBL/GenBank/DDBJ whole genome shotgun (WGS) entry which is preliminary data.</text>
</comment>
<accession>A0A2D0NBX4</accession>
<evidence type="ECO:0000313" key="1">
    <source>
        <dbReference type="EMBL" id="PHN05987.1"/>
    </source>
</evidence>
<name>A0A2D0NBX4_FLAN2</name>
<organism evidence="1 2">
    <name type="scientific">Flavilitoribacter nigricans (strain ATCC 23147 / DSM 23189 / NBRC 102662 / NCIMB 1420 / SS-2)</name>
    <name type="common">Lewinella nigricans</name>
    <dbReference type="NCBI Taxonomy" id="1122177"/>
    <lineage>
        <taxon>Bacteria</taxon>
        <taxon>Pseudomonadati</taxon>
        <taxon>Bacteroidota</taxon>
        <taxon>Saprospiria</taxon>
        <taxon>Saprospirales</taxon>
        <taxon>Lewinellaceae</taxon>
        <taxon>Flavilitoribacter</taxon>
    </lineage>
</organism>